<comment type="caution">
    <text evidence="2">The sequence shown here is derived from an EMBL/GenBank/DDBJ whole genome shotgun (WGS) entry which is preliminary data.</text>
</comment>
<reference evidence="2 3" key="1">
    <citation type="submission" date="2020-09" db="EMBL/GenBank/DDBJ databases">
        <title>De no assembly of potato wild relative species, Solanum commersonii.</title>
        <authorList>
            <person name="Cho K."/>
        </authorList>
    </citation>
    <scope>NUCLEOTIDE SEQUENCE [LARGE SCALE GENOMIC DNA]</scope>
    <source>
        <strain evidence="2">LZ3.2</strain>
        <tissue evidence="2">Leaf</tissue>
    </source>
</reference>
<keyword evidence="3" id="KW-1185">Reference proteome</keyword>
<evidence type="ECO:0000256" key="1">
    <source>
        <dbReference type="SAM" id="MobiDB-lite"/>
    </source>
</evidence>
<dbReference type="EMBL" id="JACXVP010000002">
    <property type="protein sequence ID" value="KAG5623192.1"/>
    <property type="molecule type" value="Genomic_DNA"/>
</dbReference>
<dbReference type="Proteomes" id="UP000824120">
    <property type="component" value="Chromosome 2"/>
</dbReference>
<feature type="compositionally biased region" description="Polar residues" evidence="1">
    <location>
        <begin position="76"/>
        <end position="94"/>
    </location>
</feature>
<feature type="region of interest" description="Disordered" evidence="1">
    <location>
        <begin position="72"/>
        <end position="109"/>
    </location>
</feature>
<feature type="compositionally biased region" description="Basic and acidic residues" evidence="1">
    <location>
        <begin position="98"/>
        <end position="109"/>
    </location>
</feature>
<dbReference type="AlphaFoldDB" id="A0A9J6AF32"/>
<accession>A0A9J6AF32</accession>
<protein>
    <submittedName>
        <fullName evidence="2">Uncharacterized protein</fullName>
    </submittedName>
</protein>
<organism evidence="2 3">
    <name type="scientific">Solanum commersonii</name>
    <name type="common">Commerson's wild potato</name>
    <name type="synonym">Commerson's nightshade</name>
    <dbReference type="NCBI Taxonomy" id="4109"/>
    <lineage>
        <taxon>Eukaryota</taxon>
        <taxon>Viridiplantae</taxon>
        <taxon>Streptophyta</taxon>
        <taxon>Embryophyta</taxon>
        <taxon>Tracheophyta</taxon>
        <taxon>Spermatophyta</taxon>
        <taxon>Magnoliopsida</taxon>
        <taxon>eudicotyledons</taxon>
        <taxon>Gunneridae</taxon>
        <taxon>Pentapetalae</taxon>
        <taxon>asterids</taxon>
        <taxon>lamiids</taxon>
        <taxon>Solanales</taxon>
        <taxon>Solanaceae</taxon>
        <taxon>Solanoideae</taxon>
        <taxon>Solaneae</taxon>
        <taxon>Solanum</taxon>
    </lineage>
</organism>
<sequence>MDVMANVFGDGSHTSSIRGFIPTKWPARITNSAYNKYQVPATHQLFIGNRMHSHPNSYYSIIPPIQRTIDLPIHGAQSNPPIVSNNDGSTNDQAPNEALKEKTKKEAAKEREDVVVAAAKQQKEADTQENIRILAQQLHYVFGDRPRTYTPRKRLCDVFGDPSNTLRPIKTVSASYKEKNQVSEGKNTHPRQPLCGNRMRSYQNSYYSRIPPIRMAVDLPVSSPMDTTTQGRDVVVAATVRLEEGVGDNFTDEQ</sequence>
<gene>
    <name evidence="2" type="ORF">H5410_008410</name>
</gene>
<name>A0A9J6AF32_SOLCO</name>
<evidence type="ECO:0000313" key="3">
    <source>
        <dbReference type="Proteomes" id="UP000824120"/>
    </source>
</evidence>
<proteinExistence type="predicted"/>
<evidence type="ECO:0000313" key="2">
    <source>
        <dbReference type="EMBL" id="KAG5623192.1"/>
    </source>
</evidence>